<keyword evidence="1" id="KW-0456">Lyase</keyword>
<gene>
    <name evidence="1" type="ORF">BJ978_000613</name>
</gene>
<comment type="caution">
    <text evidence="1">The sequence shown here is derived from an EMBL/GenBank/DDBJ whole genome shotgun (WGS) entry which is preliminary data.</text>
</comment>
<dbReference type="RefSeq" id="WP_157000166.1">
    <property type="nucleotide sequence ID" value="NZ_JAMZDY010000001.1"/>
</dbReference>
<dbReference type="GO" id="GO:0005737">
    <property type="term" value="C:cytoplasm"/>
    <property type="evidence" value="ECO:0007669"/>
    <property type="project" value="TreeGrafter"/>
</dbReference>
<evidence type="ECO:0000313" key="2">
    <source>
        <dbReference type="Proteomes" id="UP001139722"/>
    </source>
</evidence>
<keyword evidence="2" id="KW-1185">Reference proteome</keyword>
<reference evidence="1" key="1">
    <citation type="submission" date="2022-06" db="EMBL/GenBank/DDBJ databases">
        <title>Sequencing the genomes of 1000 actinobacteria strains.</title>
        <authorList>
            <person name="Klenk H.-P."/>
        </authorList>
    </citation>
    <scope>NUCLEOTIDE SEQUENCE</scope>
    <source>
        <strain evidence="1">DSM 22016</strain>
    </source>
</reference>
<sequence length="287" mass="29642">MTAAAAFAAALDRAQRTASPIAQLTAEDSLDLGTAYATQHALVARRLARGEQIVGVKLGFTSRAKAQQMGVDDVIIGTLTDGMRLDDGGVFERGTAIHPRVEPEVAFLLGADVDDAMLADPSPGGPSDSWPASAAAGLVAAVAPALEIIDSRYRDFRFSLGEVVADNASSAAFAIGAWQPTSALADLALDNRAVTLEIDDRLAATGSTAAILGDPVRAIATTLRLARAHGFPLRAGTVLLAGAATVAQPVPHRGILEASITGLGTVSLRVEPGEHPANVRMRAEARR</sequence>
<dbReference type="InterPro" id="IPR036663">
    <property type="entry name" value="Fumarylacetoacetase_C_sf"/>
</dbReference>
<proteinExistence type="predicted"/>
<evidence type="ECO:0000313" key="1">
    <source>
        <dbReference type="EMBL" id="MCP2369937.1"/>
    </source>
</evidence>
<dbReference type="GO" id="GO:0047437">
    <property type="term" value="F:4-oxalocrotonate decarboxylase activity"/>
    <property type="evidence" value="ECO:0007669"/>
    <property type="project" value="UniProtKB-EC"/>
</dbReference>
<organism evidence="1 2">
    <name type="scientific">Agromyces terreus</name>
    <dbReference type="NCBI Taxonomy" id="424795"/>
    <lineage>
        <taxon>Bacteria</taxon>
        <taxon>Bacillati</taxon>
        <taxon>Actinomycetota</taxon>
        <taxon>Actinomycetes</taxon>
        <taxon>Micrococcales</taxon>
        <taxon>Microbacteriaceae</taxon>
        <taxon>Agromyces</taxon>
    </lineage>
</organism>
<dbReference type="GO" id="GO:0008684">
    <property type="term" value="F:2-oxopent-4-enoate hydratase activity"/>
    <property type="evidence" value="ECO:0007669"/>
    <property type="project" value="TreeGrafter"/>
</dbReference>
<dbReference type="AlphaFoldDB" id="A0A9X2GWG0"/>
<accession>A0A9X2GWG0</accession>
<name>A0A9X2GWG0_9MICO</name>
<dbReference type="Gene3D" id="3.90.850.10">
    <property type="entry name" value="Fumarylacetoacetase-like, C-terminal domain"/>
    <property type="match status" value="1"/>
</dbReference>
<dbReference type="EC" id="4.1.1.77" evidence="1"/>
<dbReference type="InterPro" id="IPR050772">
    <property type="entry name" value="Hydratase-Decarb/MhpD_sf"/>
</dbReference>
<protein>
    <submittedName>
        <fullName evidence="1">2-oxo-3-hexenedioate decarboxylase</fullName>
        <ecNumber evidence="1">4.1.1.77</ecNumber>
    </submittedName>
</protein>
<dbReference type="OrthoDB" id="9792137at2"/>
<dbReference type="EMBL" id="JAMZDY010000001">
    <property type="protein sequence ID" value="MCP2369937.1"/>
    <property type="molecule type" value="Genomic_DNA"/>
</dbReference>
<dbReference type="PANTHER" id="PTHR30143:SF0">
    <property type="entry name" value="2-KETO-4-PENTENOATE HYDRATASE"/>
    <property type="match status" value="1"/>
</dbReference>
<dbReference type="PANTHER" id="PTHR30143">
    <property type="entry name" value="ACID HYDRATASE"/>
    <property type="match status" value="1"/>
</dbReference>
<dbReference type="SUPFAM" id="SSF56529">
    <property type="entry name" value="FAH"/>
    <property type="match status" value="1"/>
</dbReference>
<dbReference type="Proteomes" id="UP001139722">
    <property type="component" value="Unassembled WGS sequence"/>
</dbReference>